<dbReference type="InterPro" id="IPR024272">
    <property type="entry name" value="MAFF-rel"/>
</dbReference>
<evidence type="ECO:0000313" key="3">
    <source>
        <dbReference type="Proteomes" id="UP000095512"/>
    </source>
</evidence>
<organism evidence="2 3">
    <name type="scientific">Enterocloster clostridioformis</name>
    <dbReference type="NCBI Taxonomy" id="1531"/>
    <lineage>
        <taxon>Bacteria</taxon>
        <taxon>Bacillati</taxon>
        <taxon>Bacillota</taxon>
        <taxon>Clostridia</taxon>
        <taxon>Lachnospirales</taxon>
        <taxon>Lachnospiraceae</taxon>
        <taxon>Enterocloster</taxon>
    </lineage>
</organism>
<name>A0A174RNQ8_9FIRM</name>
<feature type="transmembrane region" description="Helical" evidence="1">
    <location>
        <begin position="16"/>
        <end position="40"/>
    </location>
</feature>
<protein>
    <submittedName>
        <fullName evidence="2">Conjugative transfer protein</fullName>
    </submittedName>
</protein>
<proteinExistence type="predicted"/>
<reference evidence="2 3" key="1">
    <citation type="submission" date="2015-09" db="EMBL/GenBank/DDBJ databases">
        <authorList>
            <consortium name="Pathogen Informatics"/>
        </authorList>
    </citation>
    <scope>NUCLEOTIDE SEQUENCE [LARGE SCALE GENOMIC DNA]</scope>
    <source>
        <strain evidence="2 3">2789STDY5834865</strain>
    </source>
</reference>
<keyword evidence="1" id="KW-0812">Transmembrane</keyword>
<dbReference type="Pfam" id="PF12750">
    <property type="entry name" value="Maff2"/>
    <property type="match status" value="1"/>
</dbReference>
<evidence type="ECO:0000313" key="2">
    <source>
        <dbReference type="EMBL" id="CUP85377.1"/>
    </source>
</evidence>
<accession>A0A174RNQ8</accession>
<gene>
    <name evidence="2" type="ORF">ERS852480_04242</name>
</gene>
<dbReference type="EMBL" id="CZAB01000056">
    <property type="protein sequence ID" value="CUP85377.1"/>
    <property type="molecule type" value="Genomic_DNA"/>
</dbReference>
<evidence type="ECO:0000256" key="1">
    <source>
        <dbReference type="SAM" id="Phobius"/>
    </source>
</evidence>
<dbReference type="Proteomes" id="UP000095512">
    <property type="component" value="Unassembled WGS sequence"/>
</dbReference>
<dbReference type="AlphaFoldDB" id="A0A174RNQ8"/>
<sequence>MKPNDLSKPEYTVQEIMQILVISIGAGLGIWGAITLLEGYENEDKSLKRRGLDMVLAGGNIAALAPECLRIELPASDGSDNH</sequence>
<keyword evidence="1" id="KW-0472">Membrane</keyword>
<keyword evidence="1" id="KW-1133">Transmembrane helix</keyword>
<dbReference type="RefSeq" id="WP_057572690.1">
    <property type="nucleotide sequence ID" value="NZ_CZAB01000056.1"/>
</dbReference>